<proteinExistence type="predicted"/>
<dbReference type="PANTHER" id="PTHR48456">
    <property type="match status" value="1"/>
</dbReference>
<dbReference type="AlphaFoldDB" id="E9H2K1"/>
<dbReference type="HOGENOM" id="CLU_2160922_0_0_1"/>
<organism evidence="1 2">
    <name type="scientific">Daphnia pulex</name>
    <name type="common">Water flea</name>
    <dbReference type="NCBI Taxonomy" id="6669"/>
    <lineage>
        <taxon>Eukaryota</taxon>
        <taxon>Metazoa</taxon>
        <taxon>Ecdysozoa</taxon>
        <taxon>Arthropoda</taxon>
        <taxon>Crustacea</taxon>
        <taxon>Branchiopoda</taxon>
        <taxon>Diplostraca</taxon>
        <taxon>Cladocera</taxon>
        <taxon>Anomopoda</taxon>
        <taxon>Daphniidae</taxon>
        <taxon>Daphnia</taxon>
    </lineage>
</organism>
<gene>
    <name evidence="1" type="ORF">DAPPUDRAFT_324731</name>
</gene>
<protein>
    <submittedName>
        <fullName evidence="1">Uncharacterized protein</fullName>
    </submittedName>
</protein>
<evidence type="ECO:0000313" key="1">
    <source>
        <dbReference type="EMBL" id="EFX73987.1"/>
    </source>
</evidence>
<name>E9H2K1_DAPPU</name>
<sequence>MTSCLVTKNYNPRPLSSFPDEIIGNYYPGDTVVIIVSQPASLTISPKNMAIFLSGILLRGILDDSFYIFCHGLRSIYNVTPKYETVISCAELLSAIKRNITHCGLLPQLNG</sequence>
<dbReference type="Proteomes" id="UP000000305">
    <property type="component" value="Unassembled WGS sequence"/>
</dbReference>
<dbReference type="KEGG" id="dpx:DAPPUDRAFT_324731"/>
<accession>E9H2K1</accession>
<keyword evidence="2" id="KW-1185">Reference proteome</keyword>
<evidence type="ECO:0000313" key="2">
    <source>
        <dbReference type="Proteomes" id="UP000000305"/>
    </source>
</evidence>
<dbReference type="EMBL" id="GL732586">
    <property type="protein sequence ID" value="EFX73987.1"/>
    <property type="molecule type" value="Genomic_DNA"/>
</dbReference>
<reference evidence="1 2" key="1">
    <citation type="journal article" date="2011" name="Science">
        <title>The ecoresponsive genome of Daphnia pulex.</title>
        <authorList>
            <person name="Colbourne J.K."/>
            <person name="Pfrender M.E."/>
            <person name="Gilbert D."/>
            <person name="Thomas W.K."/>
            <person name="Tucker A."/>
            <person name="Oakley T.H."/>
            <person name="Tokishita S."/>
            <person name="Aerts A."/>
            <person name="Arnold G.J."/>
            <person name="Basu M.K."/>
            <person name="Bauer D.J."/>
            <person name="Caceres C.E."/>
            <person name="Carmel L."/>
            <person name="Casola C."/>
            <person name="Choi J.H."/>
            <person name="Detter J.C."/>
            <person name="Dong Q."/>
            <person name="Dusheyko S."/>
            <person name="Eads B.D."/>
            <person name="Frohlich T."/>
            <person name="Geiler-Samerotte K.A."/>
            <person name="Gerlach D."/>
            <person name="Hatcher P."/>
            <person name="Jogdeo S."/>
            <person name="Krijgsveld J."/>
            <person name="Kriventseva E.V."/>
            <person name="Kultz D."/>
            <person name="Laforsch C."/>
            <person name="Lindquist E."/>
            <person name="Lopez J."/>
            <person name="Manak J.R."/>
            <person name="Muller J."/>
            <person name="Pangilinan J."/>
            <person name="Patwardhan R.P."/>
            <person name="Pitluck S."/>
            <person name="Pritham E.J."/>
            <person name="Rechtsteiner A."/>
            <person name="Rho M."/>
            <person name="Rogozin I.B."/>
            <person name="Sakarya O."/>
            <person name="Salamov A."/>
            <person name="Schaack S."/>
            <person name="Shapiro H."/>
            <person name="Shiga Y."/>
            <person name="Skalitzky C."/>
            <person name="Smith Z."/>
            <person name="Souvorov A."/>
            <person name="Sung W."/>
            <person name="Tang Z."/>
            <person name="Tsuchiya D."/>
            <person name="Tu H."/>
            <person name="Vos H."/>
            <person name="Wang M."/>
            <person name="Wolf Y.I."/>
            <person name="Yamagata H."/>
            <person name="Yamada T."/>
            <person name="Ye Y."/>
            <person name="Shaw J.R."/>
            <person name="Andrews J."/>
            <person name="Crease T.J."/>
            <person name="Tang H."/>
            <person name="Lucas S.M."/>
            <person name="Robertson H.M."/>
            <person name="Bork P."/>
            <person name="Koonin E.V."/>
            <person name="Zdobnov E.M."/>
            <person name="Grigoriev I.V."/>
            <person name="Lynch M."/>
            <person name="Boore J.L."/>
        </authorList>
    </citation>
    <scope>NUCLEOTIDE SEQUENCE [LARGE SCALE GENOMIC DNA]</scope>
</reference>
<dbReference type="PANTHER" id="PTHR48456:SF1">
    <property type="match status" value="1"/>
</dbReference>
<dbReference type="InParanoid" id="E9H2K1"/>